<dbReference type="PANTHER" id="PTHR22752">
    <property type="entry name" value="G PROTEIN-COUPLED RECEPTOR"/>
    <property type="match status" value="1"/>
</dbReference>
<evidence type="ECO:0000256" key="1">
    <source>
        <dbReference type="ARBA" id="ARBA00004651"/>
    </source>
</evidence>
<feature type="transmembrane region" description="Helical" evidence="10">
    <location>
        <begin position="478"/>
        <end position="496"/>
    </location>
</feature>
<proteinExistence type="predicted"/>
<feature type="domain" description="G-protein coupled receptors family 1 profile" evidence="11">
    <location>
        <begin position="75"/>
        <end position="493"/>
    </location>
</feature>
<feature type="compositionally biased region" description="Basic residues" evidence="9">
    <location>
        <begin position="350"/>
        <end position="362"/>
    </location>
</feature>
<feature type="transmembrane region" description="Helical" evidence="10">
    <location>
        <begin position="175"/>
        <end position="196"/>
    </location>
</feature>
<dbReference type="PRINTS" id="PR00237">
    <property type="entry name" value="GPCRRHODOPSN"/>
</dbReference>
<keyword evidence="3 10" id="KW-0812">Transmembrane</keyword>
<comment type="caution">
    <text evidence="12">The sequence shown here is derived from an EMBL/GenBank/DDBJ whole genome shotgun (WGS) entry which is preliminary data.</text>
</comment>
<feature type="transmembrane region" description="Helical" evidence="10">
    <location>
        <begin position="59"/>
        <end position="84"/>
    </location>
</feature>
<dbReference type="InterPro" id="IPR000276">
    <property type="entry name" value="GPCR_Rhodpsn"/>
</dbReference>
<evidence type="ECO:0000256" key="5">
    <source>
        <dbReference type="ARBA" id="ARBA00023040"/>
    </source>
</evidence>
<evidence type="ECO:0000256" key="7">
    <source>
        <dbReference type="ARBA" id="ARBA00023170"/>
    </source>
</evidence>
<name>A0AAE1CTA1_9GAST</name>
<keyword evidence="2" id="KW-1003">Cell membrane</keyword>
<feature type="transmembrane region" description="Helical" evidence="10">
    <location>
        <begin position="439"/>
        <end position="458"/>
    </location>
</feature>
<dbReference type="Pfam" id="PF00001">
    <property type="entry name" value="7tm_1"/>
    <property type="match status" value="1"/>
</dbReference>
<dbReference type="InterPro" id="IPR017452">
    <property type="entry name" value="GPCR_Rhodpsn_7TM"/>
</dbReference>
<sequence length="578" mass="62449">MNAQNVSLESLDLSTSRFPLMSNLSLSEPTAVGPSAFFLNASDGNQVQDGDQLPAMTTIVSVVLLSLLIVITFLGNIWVALVILTRPHLRGALANIFTVSLCCVDLLASTVTMPLSLVTLAGGQHVLSDQACQAGAFLGTVAMLVSTMNLGVIACERLYSIALPMHQAAHASLCLYLLLVSVLWAAGTLLAALPWLGLNSYSYSPSKRMCSLTWHSSAPQDEALAIVLLVISFVIPTLVLISVYTGVFRVAKRAACGVAPQQIATIASFATRAAAVEPSSISATDNVTRVQQGGSLFPMKPLINVQQATPSCSTGNVIHAARACPSPSNNYENEDSGIKTNSYPSISEGKHRKGISNRQKKGYNPKTLECDFPCGCRPNLHPRISPLNEEARQEARVQALQCHGKTHSRCALSCTQSWTASNSPSAACYKVRPSHVKAFKTLLVIVFTHFFLWCPFFVCQLYELSQHTMLSLSLDAAVTWLSFLSYAVNPCLYGCLNRGIRGELVRQLSHVQYLCCCYLFSTDDHQGRSSVRCGWRVPCKPRAAETSSECGNTGDQPGAAGAESFLQFLQRTRAEDEC</sequence>
<keyword evidence="7" id="KW-0675">Receptor</keyword>
<keyword evidence="13" id="KW-1185">Reference proteome</keyword>
<evidence type="ECO:0000313" key="13">
    <source>
        <dbReference type="Proteomes" id="UP001283361"/>
    </source>
</evidence>
<keyword evidence="8" id="KW-0807">Transducer</keyword>
<dbReference type="GO" id="GO:0043235">
    <property type="term" value="C:receptor complex"/>
    <property type="evidence" value="ECO:0007669"/>
    <property type="project" value="TreeGrafter"/>
</dbReference>
<protein>
    <recommendedName>
        <fullName evidence="11">G-protein coupled receptors family 1 profile domain-containing protein</fullName>
    </recommendedName>
</protein>
<keyword evidence="6 10" id="KW-0472">Membrane</keyword>
<evidence type="ECO:0000256" key="9">
    <source>
        <dbReference type="SAM" id="MobiDB-lite"/>
    </source>
</evidence>
<dbReference type="Proteomes" id="UP001283361">
    <property type="component" value="Unassembled WGS sequence"/>
</dbReference>
<feature type="transmembrane region" description="Helical" evidence="10">
    <location>
        <begin position="223"/>
        <end position="244"/>
    </location>
</feature>
<evidence type="ECO:0000256" key="3">
    <source>
        <dbReference type="ARBA" id="ARBA00022692"/>
    </source>
</evidence>
<dbReference type="Gene3D" id="1.20.1070.10">
    <property type="entry name" value="Rhodopsin 7-helix transmembrane proteins"/>
    <property type="match status" value="2"/>
</dbReference>
<evidence type="ECO:0000256" key="8">
    <source>
        <dbReference type="ARBA" id="ARBA00023224"/>
    </source>
</evidence>
<dbReference type="AlphaFoldDB" id="A0AAE1CTA1"/>
<accession>A0AAE1CTA1</accession>
<feature type="transmembrane region" description="Helical" evidence="10">
    <location>
        <begin position="134"/>
        <end position="154"/>
    </location>
</feature>
<keyword evidence="4 10" id="KW-1133">Transmembrane helix</keyword>
<dbReference type="EMBL" id="JAWDGP010006861">
    <property type="protein sequence ID" value="KAK3734116.1"/>
    <property type="molecule type" value="Genomic_DNA"/>
</dbReference>
<evidence type="ECO:0000256" key="4">
    <source>
        <dbReference type="ARBA" id="ARBA00022989"/>
    </source>
</evidence>
<evidence type="ECO:0000256" key="10">
    <source>
        <dbReference type="SAM" id="Phobius"/>
    </source>
</evidence>
<reference evidence="12" key="1">
    <citation type="journal article" date="2023" name="G3 (Bethesda)">
        <title>A reference genome for the long-term kleptoplast-retaining sea slug Elysia crispata morphotype clarki.</title>
        <authorList>
            <person name="Eastman K.E."/>
            <person name="Pendleton A.L."/>
            <person name="Shaikh M.A."/>
            <person name="Suttiyut T."/>
            <person name="Ogas R."/>
            <person name="Tomko P."/>
            <person name="Gavelis G."/>
            <person name="Widhalm J.R."/>
            <person name="Wisecaver J.H."/>
        </authorList>
    </citation>
    <scope>NUCLEOTIDE SEQUENCE</scope>
    <source>
        <strain evidence="12">ECLA1</strain>
    </source>
</reference>
<evidence type="ECO:0000256" key="2">
    <source>
        <dbReference type="ARBA" id="ARBA00022475"/>
    </source>
</evidence>
<feature type="region of interest" description="Disordered" evidence="9">
    <location>
        <begin position="327"/>
        <end position="362"/>
    </location>
</feature>
<dbReference type="CDD" id="cd00637">
    <property type="entry name" value="7tm_classA_rhodopsin-like"/>
    <property type="match status" value="1"/>
</dbReference>
<dbReference type="PROSITE" id="PS50262">
    <property type="entry name" value="G_PROTEIN_RECEP_F1_2"/>
    <property type="match status" value="1"/>
</dbReference>
<dbReference type="GO" id="GO:0005886">
    <property type="term" value="C:plasma membrane"/>
    <property type="evidence" value="ECO:0007669"/>
    <property type="project" value="UniProtKB-SubCell"/>
</dbReference>
<dbReference type="GO" id="GO:0004930">
    <property type="term" value="F:G protein-coupled receptor activity"/>
    <property type="evidence" value="ECO:0007669"/>
    <property type="project" value="UniProtKB-KW"/>
</dbReference>
<evidence type="ECO:0000256" key="6">
    <source>
        <dbReference type="ARBA" id="ARBA00023136"/>
    </source>
</evidence>
<keyword evidence="5" id="KW-0297">G-protein coupled receptor</keyword>
<dbReference type="SUPFAM" id="SSF81321">
    <property type="entry name" value="Family A G protein-coupled receptor-like"/>
    <property type="match status" value="1"/>
</dbReference>
<evidence type="ECO:0000259" key="11">
    <source>
        <dbReference type="PROSITE" id="PS50262"/>
    </source>
</evidence>
<dbReference type="PANTHER" id="PTHR22752:SF2">
    <property type="entry name" value="G-PROTEIN COUPLED RECEPTORS FAMILY 1 PROFILE DOMAIN-CONTAINING PROTEIN"/>
    <property type="match status" value="1"/>
</dbReference>
<dbReference type="GO" id="GO:0005768">
    <property type="term" value="C:endosome"/>
    <property type="evidence" value="ECO:0007669"/>
    <property type="project" value="TreeGrafter"/>
</dbReference>
<organism evidence="12 13">
    <name type="scientific">Elysia crispata</name>
    <name type="common">lettuce slug</name>
    <dbReference type="NCBI Taxonomy" id="231223"/>
    <lineage>
        <taxon>Eukaryota</taxon>
        <taxon>Metazoa</taxon>
        <taxon>Spiralia</taxon>
        <taxon>Lophotrochozoa</taxon>
        <taxon>Mollusca</taxon>
        <taxon>Gastropoda</taxon>
        <taxon>Heterobranchia</taxon>
        <taxon>Euthyneura</taxon>
        <taxon>Panpulmonata</taxon>
        <taxon>Sacoglossa</taxon>
        <taxon>Placobranchoidea</taxon>
        <taxon>Plakobranchidae</taxon>
        <taxon>Elysia</taxon>
    </lineage>
</organism>
<comment type="subcellular location">
    <subcellularLocation>
        <location evidence="1">Cell membrane</location>
        <topology evidence="1">Multi-pass membrane protein</topology>
    </subcellularLocation>
</comment>
<feature type="transmembrane region" description="Helical" evidence="10">
    <location>
        <begin position="96"/>
        <end position="122"/>
    </location>
</feature>
<evidence type="ECO:0000313" key="12">
    <source>
        <dbReference type="EMBL" id="KAK3734116.1"/>
    </source>
</evidence>
<gene>
    <name evidence="12" type="ORF">RRG08_000029</name>
</gene>